<dbReference type="SUPFAM" id="SSF51294">
    <property type="entry name" value="Hedgehog/intein (Hint) domain"/>
    <property type="match status" value="1"/>
</dbReference>
<reference evidence="3" key="1">
    <citation type="submission" date="2015-05" db="EMBL/GenBank/DDBJ databases">
        <authorList>
            <person name="Rodrigo-Torres Lidia"/>
            <person name="Arahal R.David."/>
        </authorList>
    </citation>
    <scope>NUCLEOTIDE SEQUENCE [LARGE SCALE GENOMIC DNA]</scope>
    <source>
        <strain evidence="3">CECT 7321</strain>
    </source>
</reference>
<keyword evidence="3" id="KW-1185">Reference proteome</keyword>
<organism evidence="2 3">
    <name type="scientific">Phaeobacter italicus</name>
    <dbReference type="NCBI Taxonomy" id="481446"/>
    <lineage>
        <taxon>Bacteria</taxon>
        <taxon>Pseudomonadati</taxon>
        <taxon>Pseudomonadota</taxon>
        <taxon>Alphaproteobacteria</taxon>
        <taxon>Rhodobacterales</taxon>
        <taxon>Roseobacteraceae</taxon>
        <taxon>Phaeobacter</taxon>
    </lineage>
</organism>
<dbReference type="Gene3D" id="2.170.16.10">
    <property type="entry name" value="Hedgehog/Intein (Hint) domain"/>
    <property type="match status" value="1"/>
</dbReference>
<evidence type="ECO:0000259" key="1">
    <source>
        <dbReference type="Pfam" id="PF13403"/>
    </source>
</evidence>
<dbReference type="Pfam" id="PF17963">
    <property type="entry name" value="Big_9"/>
    <property type="match status" value="1"/>
</dbReference>
<accession>A0A0H5D7W2</accession>
<gene>
    <name evidence="2" type="ORF">NIT7321_03673</name>
</gene>
<sequence length="524" mass="55282">MPTASELPINTTATATDMAETMFGNGVTIVSATYTGAQVASGIYTNGDTVAPGVTPSDTGVILSTGNATSITNSSGDVNTSAGTSTNNQTAGDADLSAISGQTTYDAAVFEAEFIPNADTLTMQFVFSSEEYLEYVNSGFNDSIGVWVNGVQAELSLGSGDISIDNINTTSNENLYIDNAATADTFNTEMDGFTITLTLKAPVNVGEVNTIKIGIADAGDTAYDSNLLIAGDSVQTELIAFDDTIAVREGTTTDLDVLANDTQVNNAALTITHINGQPVVAGSTVTLAGGEMITLNEDGTFTVAGQDDVDVNESTAFSYTVADTEGNTDTGFVKLTTTPCFVAGTMIDTVDGPRPVEDLRPGCMVQTRDHGPQPLRWIGRTMRKAKGADAPVVFAKNALGDHGETALSPNHRVLVRSASAEMLFGQNEVLVKAKDLINDTTIRPRADGQDTIYVHLLFDRHEIIRGDGLESESYHPGDQTLESFDPETRAEVLELIADMQDPYGPSARVTVKAHERDLLGAITQ</sequence>
<proteinExistence type="predicted"/>
<dbReference type="NCBIfam" id="NF038133">
    <property type="entry name" value="choice_anch_L"/>
    <property type="match status" value="1"/>
</dbReference>
<dbReference type="RefSeq" id="WP_050674336.1">
    <property type="nucleotide sequence ID" value="NZ_CVRL01000045.1"/>
</dbReference>
<feature type="domain" description="Hedgehog/Intein (Hint)" evidence="1">
    <location>
        <begin position="339"/>
        <end position="478"/>
    </location>
</feature>
<dbReference type="STRING" id="481446.NIT7645_02996"/>
<evidence type="ECO:0000313" key="2">
    <source>
        <dbReference type="EMBL" id="CRL12793.1"/>
    </source>
</evidence>
<dbReference type="AlphaFoldDB" id="A0A0H5D7W2"/>
<dbReference type="Pfam" id="PF13403">
    <property type="entry name" value="Hint_2"/>
    <property type="match status" value="1"/>
</dbReference>
<name>A0A0H5D7W2_9RHOB</name>
<dbReference type="InterPro" id="IPR049804">
    <property type="entry name" value="Choice_anch_L"/>
</dbReference>
<dbReference type="EMBL" id="CVRL01000045">
    <property type="protein sequence ID" value="CRL12793.1"/>
    <property type="molecule type" value="Genomic_DNA"/>
</dbReference>
<dbReference type="InterPro" id="IPR028992">
    <property type="entry name" value="Hedgehog/Intein_dom"/>
</dbReference>
<protein>
    <recommendedName>
        <fullName evidence="1">Hedgehog/Intein (Hint) domain-containing protein</fullName>
    </recommendedName>
</protein>
<dbReference type="Proteomes" id="UP000043764">
    <property type="component" value="Unassembled WGS sequence"/>
</dbReference>
<evidence type="ECO:0000313" key="3">
    <source>
        <dbReference type="Proteomes" id="UP000043764"/>
    </source>
</evidence>
<dbReference type="InterPro" id="IPR036844">
    <property type="entry name" value="Hint_dom_sf"/>
</dbReference>